<dbReference type="OrthoDB" id="8527261at2"/>
<feature type="domain" description="Carrier" evidence="1">
    <location>
        <begin position="1"/>
        <end position="84"/>
    </location>
</feature>
<dbReference type="InterPro" id="IPR009081">
    <property type="entry name" value="PP-bd_ACP"/>
</dbReference>
<dbReference type="EMBL" id="RKHR01000003">
    <property type="protein sequence ID" value="ROS05040.1"/>
    <property type="molecule type" value="Genomic_DNA"/>
</dbReference>
<protein>
    <submittedName>
        <fullName evidence="2">Phosphopantetheine binding protein</fullName>
    </submittedName>
</protein>
<comment type="caution">
    <text evidence="2">The sequence shown here is derived from an EMBL/GenBank/DDBJ whole genome shotgun (WGS) entry which is preliminary data.</text>
</comment>
<dbReference type="RefSeq" id="WP_123710987.1">
    <property type="nucleotide sequence ID" value="NZ_RKHR01000003.1"/>
</dbReference>
<dbReference type="InterPro" id="IPR036736">
    <property type="entry name" value="ACP-like_sf"/>
</dbReference>
<evidence type="ECO:0000313" key="2">
    <source>
        <dbReference type="EMBL" id="ROS05040.1"/>
    </source>
</evidence>
<keyword evidence="3" id="KW-1185">Reference proteome</keyword>
<organism evidence="2 3">
    <name type="scientific">Sinobacterium caligoides</name>
    <dbReference type="NCBI Taxonomy" id="933926"/>
    <lineage>
        <taxon>Bacteria</taxon>
        <taxon>Pseudomonadati</taxon>
        <taxon>Pseudomonadota</taxon>
        <taxon>Gammaproteobacteria</taxon>
        <taxon>Cellvibrionales</taxon>
        <taxon>Spongiibacteraceae</taxon>
        <taxon>Sinobacterium</taxon>
    </lineage>
</organism>
<dbReference type="PROSITE" id="PS50075">
    <property type="entry name" value="CARRIER"/>
    <property type="match status" value="1"/>
</dbReference>
<dbReference type="Gene3D" id="1.10.1200.10">
    <property type="entry name" value="ACP-like"/>
    <property type="match status" value="1"/>
</dbReference>
<evidence type="ECO:0000313" key="3">
    <source>
        <dbReference type="Proteomes" id="UP000275394"/>
    </source>
</evidence>
<dbReference type="Pfam" id="PF00550">
    <property type="entry name" value="PP-binding"/>
    <property type="match status" value="1"/>
</dbReference>
<dbReference type="SUPFAM" id="SSF47336">
    <property type="entry name" value="ACP-like"/>
    <property type="match status" value="1"/>
</dbReference>
<proteinExistence type="predicted"/>
<gene>
    <name evidence="2" type="ORF">EDC56_0562</name>
</gene>
<sequence>MSSAKTIQAEQLKSLLADVLQIDTTGFDADTELLGAIAEFDSMAVISLITALEQQLNINIADDEIDGEAFANFGCLLSFIAERQ</sequence>
<accession>A0A3N2DYU8</accession>
<reference evidence="2 3" key="1">
    <citation type="submission" date="2018-11" db="EMBL/GenBank/DDBJ databases">
        <title>Genomic Encyclopedia of Type Strains, Phase IV (KMG-IV): sequencing the most valuable type-strain genomes for metagenomic binning, comparative biology and taxonomic classification.</title>
        <authorList>
            <person name="Goeker M."/>
        </authorList>
    </citation>
    <scope>NUCLEOTIDE SEQUENCE [LARGE SCALE GENOMIC DNA]</scope>
    <source>
        <strain evidence="2 3">DSM 100316</strain>
    </source>
</reference>
<evidence type="ECO:0000259" key="1">
    <source>
        <dbReference type="PROSITE" id="PS50075"/>
    </source>
</evidence>
<name>A0A3N2DYU8_9GAMM</name>
<dbReference type="Proteomes" id="UP000275394">
    <property type="component" value="Unassembled WGS sequence"/>
</dbReference>
<dbReference type="AlphaFoldDB" id="A0A3N2DYU8"/>